<accession>A0A367Y9E1</accession>
<gene>
    <name evidence="1" type="ORF">Cantr_09424</name>
</gene>
<name>A0A367Y9E1_9ASCO</name>
<protein>
    <submittedName>
        <fullName evidence="1">Uncharacterized protein</fullName>
    </submittedName>
</protein>
<keyword evidence="2" id="KW-1185">Reference proteome</keyword>
<reference evidence="1 2" key="1">
    <citation type="submission" date="2018-06" db="EMBL/GenBank/DDBJ databases">
        <title>Whole genome sequencing of Candida tropicalis (genome annotated by CSBL at Korea University).</title>
        <authorList>
            <person name="Ahn J."/>
        </authorList>
    </citation>
    <scope>NUCLEOTIDE SEQUENCE [LARGE SCALE GENOMIC DNA]</scope>
    <source>
        <strain evidence="1 2">ATCC 20962</strain>
    </source>
</reference>
<dbReference type="Proteomes" id="UP000253472">
    <property type="component" value="Unassembled WGS sequence"/>
</dbReference>
<comment type="caution">
    <text evidence="1">The sequence shown here is derived from an EMBL/GenBank/DDBJ whole genome shotgun (WGS) entry which is preliminary data.</text>
</comment>
<dbReference type="EMBL" id="QLNQ01000025">
    <property type="protein sequence ID" value="RCK62448.1"/>
    <property type="molecule type" value="Genomic_DNA"/>
</dbReference>
<evidence type="ECO:0000313" key="2">
    <source>
        <dbReference type="Proteomes" id="UP000253472"/>
    </source>
</evidence>
<proteinExistence type="predicted"/>
<sequence length="70" mass="7856">MNSWSKETTGPAALLAFLSCWIKSLSWMELNCVMARTSVLDLSIRRSAIQPEPETIDPQAVWNWLTEGSS</sequence>
<dbReference type="AlphaFoldDB" id="A0A367Y9E1"/>
<evidence type="ECO:0000313" key="1">
    <source>
        <dbReference type="EMBL" id="RCK62448.1"/>
    </source>
</evidence>
<organism evidence="1 2">
    <name type="scientific">Candida viswanathii</name>
    <dbReference type="NCBI Taxonomy" id="5486"/>
    <lineage>
        <taxon>Eukaryota</taxon>
        <taxon>Fungi</taxon>
        <taxon>Dikarya</taxon>
        <taxon>Ascomycota</taxon>
        <taxon>Saccharomycotina</taxon>
        <taxon>Pichiomycetes</taxon>
        <taxon>Debaryomycetaceae</taxon>
        <taxon>Candida/Lodderomyces clade</taxon>
        <taxon>Candida</taxon>
    </lineage>
</organism>
<dbReference type="PROSITE" id="PS51257">
    <property type="entry name" value="PROKAR_LIPOPROTEIN"/>
    <property type="match status" value="1"/>
</dbReference>